<gene>
    <name evidence="8" type="ORF">GCM10009030_06630</name>
</gene>
<dbReference type="InterPro" id="IPR022687">
    <property type="entry name" value="HTH_DTXR"/>
</dbReference>
<dbReference type="InterPro" id="IPR050536">
    <property type="entry name" value="DtxR_MntR_Metal-Reg"/>
</dbReference>
<dbReference type="Pfam" id="PF01325">
    <property type="entry name" value="Fe_dep_repress"/>
    <property type="match status" value="1"/>
</dbReference>
<name>A0A830GJ27_9EURY</name>
<evidence type="ECO:0000256" key="1">
    <source>
        <dbReference type="ARBA" id="ARBA00004496"/>
    </source>
</evidence>
<keyword evidence="4" id="KW-0805">Transcription regulation</keyword>
<comment type="subunit">
    <text evidence="3">Homodimer.</text>
</comment>
<sequence length="230" mass="25481">MLSAKMEDYLKAIYRLEREGEPPVATSTIAETLDVTPPTATSMVEKLEDRELVEREKYKGVTLTPEGETVALEVIRHHRLLETFLTEELGYDWSEVHEEAEILEHHISEEFERRVAAALDEPTVDPHGDPIPNDELEPIDDHSASALADHGEGARLEVARVRDRDSDELTYLDEAGITPGTDLVVEEVAPIGMVTVRLDSGESVALPDHIADAIQVRTPDDSVADEVSKV</sequence>
<dbReference type="Pfam" id="PF04023">
    <property type="entry name" value="FeoA"/>
    <property type="match status" value="1"/>
</dbReference>
<dbReference type="PANTHER" id="PTHR33238">
    <property type="entry name" value="IRON (METAL) DEPENDENT REPRESSOR, DTXR FAMILY"/>
    <property type="match status" value="1"/>
</dbReference>
<dbReference type="SMART" id="SM00347">
    <property type="entry name" value="HTH_MARR"/>
    <property type="match status" value="1"/>
</dbReference>
<dbReference type="GO" id="GO:0003700">
    <property type="term" value="F:DNA-binding transcription factor activity"/>
    <property type="evidence" value="ECO:0007669"/>
    <property type="project" value="InterPro"/>
</dbReference>
<keyword evidence="6" id="KW-0804">Transcription</keyword>
<dbReference type="RefSeq" id="WP_166969596.1">
    <property type="nucleotide sequence ID" value="NZ_BMOU01000001.1"/>
</dbReference>
<evidence type="ECO:0000313" key="9">
    <source>
        <dbReference type="Proteomes" id="UP000605784"/>
    </source>
</evidence>
<dbReference type="Proteomes" id="UP000605784">
    <property type="component" value="Unassembled WGS sequence"/>
</dbReference>
<accession>A0A830GJ27</accession>
<dbReference type="GO" id="GO:0005737">
    <property type="term" value="C:cytoplasm"/>
    <property type="evidence" value="ECO:0007669"/>
    <property type="project" value="UniProtKB-SubCell"/>
</dbReference>
<feature type="domain" description="HTH dtxR-type" evidence="7">
    <location>
        <begin position="1"/>
        <end position="64"/>
    </location>
</feature>
<dbReference type="SUPFAM" id="SSF46785">
    <property type="entry name" value="Winged helix' DNA-binding domain"/>
    <property type="match status" value="1"/>
</dbReference>
<dbReference type="EMBL" id="BMOU01000001">
    <property type="protein sequence ID" value="GGN87701.1"/>
    <property type="molecule type" value="Genomic_DNA"/>
</dbReference>
<dbReference type="InterPro" id="IPR036388">
    <property type="entry name" value="WH-like_DNA-bd_sf"/>
</dbReference>
<proteinExistence type="inferred from homology"/>
<keyword evidence="9" id="KW-1185">Reference proteome</keyword>
<evidence type="ECO:0000259" key="7">
    <source>
        <dbReference type="PROSITE" id="PS50944"/>
    </source>
</evidence>
<evidence type="ECO:0000256" key="2">
    <source>
        <dbReference type="ARBA" id="ARBA00007871"/>
    </source>
</evidence>
<reference evidence="8" key="2">
    <citation type="submission" date="2020-09" db="EMBL/GenBank/DDBJ databases">
        <authorList>
            <person name="Sun Q."/>
            <person name="Ohkuma M."/>
        </authorList>
    </citation>
    <scope>NUCLEOTIDE SEQUENCE</scope>
    <source>
        <strain evidence="8">JCM 17820</strain>
    </source>
</reference>
<dbReference type="InterPro" id="IPR036421">
    <property type="entry name" value="Fe_dep_repressor_sf"/>
</dbReference>
<protein>
    <submittedName>
        <fullName evidence="8">DtxR family transcriptional regulator</fullName>
    </submittedName>
</protein>
<comment type="subcellular location">
    <subcellularLocation>
        <location evidence="1">Cytoplasm</location>
    </subcellularLocation>
</comment>
<dbReference type="InterPro" id="IPR000835">
    <property type="entry name" value="HTH_MarR-typ"/>
</dbReference>
<dbReference type="GeneID" id="44856932"/>
<dbReference type="SUPFAM" id="SSF47979">
    <property type="entry name" value="Iron-dependent repressor protein, dimerization domain"/>
    <property type="match status" value="1"/>
</dbReference>
<dbReference type="GO" id="GO:0046983">
    <property type="term" value="F:protein dimerization activity"/>
    <property type="evidence" value="ECO:0007669"/>
    <property type="project" value="InterPro"/>
</dbReference>
<comment type="similarity">
    <text evidence="2">Belongs to the DtxR/MntR family.</text>
</comment>
<reference evidence="8" key="1">
    <citation type="journal article" date="2014" name="Int. J. Syst. Evol. Microbiol.">
        <title>Complete genome sequence of Corynebacterium casei LMG S-19264T (=DSM 44701T), isolated from a smear-ripened cheese.</title>
        <authorList>
            <consortium name="US DOE Joint Genome Institute (JGI-PGF)"/>
            <person name="Walter F."/>
            <person name="Albersmeier A."/>
            <person name="Kalinowski J."/>
            <person name="Ruckert C."/>
        </authorList>
    </citation>
    <scope>NUCLEOTIDE SEQUENCE</scope>
    <source>
        <strain evidence="8">JCM 17820</strain>
    </source>
</reference>
<dbReference type="SMART" id="SM00899">
    <property type="entry name" value="FeoA"/>
    <property type="match status" value="1"/>
</dbReference>
<evidence type="ECO:0000256" key="4">
    <source>
        <dbReference type="ARBA" id="ARBA00023015"/>
    </source>
</evidence>
<dbReference type="InterPro" id="IPR036390">
    <property type="entry name" value="WH_DNA-bd_sf"/>
</dbReference>
<evidence type="ECO:0000256" key="5">
    <source>
        <dbReference type="ARBA" id="ARBA00023125"/>
    </source>
</evidence>
<dbReference type="Gene3D" id="6.10.140.1920">
    <property type="match status" value="1"/>
</dbReference>
<dbReference type="AlphaFoldDB" id="A0A830GJ27"/>
<dbReference type="InterPro" id="IPR008988">
    <property type="entry name" value="Transcriptional_repressor_C"/>
</dbReference>
<comment type="caution">
    <text evidence="8">The sequence shown here is derived from an EMBL/GenBank/DDBJ whole genome shotgun (WGS) entry which is preliminary data.</text>
</comment>
<keyword evidence="5" id="KW-0238">DNA-binding</keyword>
<dbReference type="Pfam" id="PF02742">
    <property type="entry name" value="Fe_dep_repr_C"/>
    <property type="match status" value="1"/>
</dbReference>
<evidence type="ECO:0000256" key="6">
    <source>
        <dbReference type="ARBA" id="ARBA00023163"/>
    </source>
</evidence>
<dbReference type="SUPFAM" id="SSF50037">
    <property type="entry name" value="C-terminal domain of transcriptional repressors"/>
    <property type="match status" value="1"/>
</dbReference>
<dbReference type="PROSITE" id="PS50944">
    <property type="entry name" value="HTH_DTXR"/>
    <property type="match status" value="1"/>
</dbReference>
<dbReference type="Gene3D" id="1.10.60.10">
    <property type="entry name" value="Iron dependent repressor, metal binding and dimerisation domain"/>
    <property type="match status" value="1"/>
</dbReference>
<dbReference type="FunFam" id="1.10.60.10:FF:000004">
    <property type="entry name" value="DtxR family transcriptional regulator"/>
    <property type="match status" value="1"/>
</dbReference>
<dbReference type="PANTHER" id="PTHR33238:SF7">
    <property type="entry name" value="IRON-DEPENDENT TRANSCRIPTIONAL REGULATOR"/>
    <property type="match status" value="1"/>
</dbReference>
<dbReference type="InterPro" id="IPR001367">
    <property type="entry name" value="Fe_dep_repressor"/>
</dbReference>
<organism evidence="8 9">
    <name type="scientific">Haloarcula pellucida</name>
    <dbReference type="NCBI Taxonomy" id="1427151"/>
    <lineage>
        <taxon>Archaea</taxon>
        <taxon>Methanobacteriati</taxon>
        <taxon>Methanobacteriota</taxon>
        <taxon>Stenosarchaea group</taxon>
        <taxon>Halobacteria</taxon>
        <taxon>Halobacteriales</taxon>
        <taxon>Haloarculaceae</taxon>
        <taxon>Haloarcula</taxon>
    </lineage>
</organism>
<evidence type="ECO:0000256" key="3">
    <source>
        <dbReference type="ARBA" id="ARBA00011738"/>
    </source>
</evidence>
<dbReference type="GO" id="GO:0003677">
    <property type="term" value="F:DNA binding"/>
    <property type="evidence" value="ECO:0007669"/>
    <property type="project" value="UniProtKB-KW"/>
</dbReference>
<evidence type="ECO:0000313" key="8">
    <source>
        <dbReference type="EMBL" id="GGN87701.1"/>
    </source>
</evidence>
<dbReference type="SMART" id="SM00529">
    <property type="entry name" value="HTH_DTXR"/>
    <property type="match status" value="1"/>
</dbReference>
<dbReference type="Gene3D" id="1.10.10.10">
    <property type="entry name" value="Winged helix-like DNA-binding domain superfamily/Winged helix DNA-binding domain"/>
    <property type="match status" value="1"/>
</dbReference>
<dbReference type="GO" id="GO:0046914">
    <property type="term" value="F:transition metal ion binding"/>
    <property type="evidence" value="ECO:0007669"/>
    <property type="project" value="InterPro"/>
</dbReference>
<dbReference type="InterPro" id="IPR007167">
    <property type="entry name" value="Fe-transptr_FeoA-like"/>
</dbReference>
<dbReference type="InterPro" id="IPR022689">
    <property type="entry name" value="Iron_dep_repressor"/>
</dbReference>